<keyword evidence="3" id="KW-0813">Transport</keyword>
<evidence type="ECO:0000256" key="6">
    <source>
        <dbReference type="ARBA" id="ARBA00022989"/>
    </source>
</evidence>
<accession>A0A9D1K9Q7</accession>
<evidence type="ECO:0000256" key="3">
    <source>
        <dbReference type="ARBA" id="ARBA00022448"/>
    </source>
</evidence>
<protein>
    <recommendedName>
        <fullName evidence="9">YidE/YbjL duplication domain-containing protein</fullName>
    </recommendedName>
</protein>
<keyword evidence="5 8" id="KW-0812">Transmembrane</keyword>
<feature type="transmembrane region" description="Helical" evidence="8">
    <location>
        <begin position="20"/>
        <end position="37"/>
    </location>
</feature>
<keyword evidence="6 8" id="KW-1133">Transmembrane helix</keyword>
<evidence type="ECO:0000259" key="9">
    <source>
        <dbReference type="Pfam" id="PF06826"/>
    </source>
</evidence>
<evidence type="ECO:0000256" key="1">
    <source>
        <dbReference type="ARBA" id="ARBA00004651"/>
    </source>
</evidence>
<evidence type="ECO:0000256" key="7">
    <source>
        <dbReference type="ARBA" id="ARBA00023136"/>
    </source>
</evidence>
<reference evidence="10" key="2">
    <citation type="journal article" date="2021" name="PeerJ">
        <title>Extensive microbial diversity within the chicken gut microbiome revealed by metagenomics and culture.</title>
        <authorList>
            <person name="Gilroy R."/>
            <person name="Ravi A."/>
            <person name="Getino M."/>
            <person name="Pursley I."/>
            <person name="Horton D.L."/>
            <person name="Alikhan N.F."/>
            <person name="Baker D."/>
            <person name="Gharbi K."/>
            <person name="Hall N."/>
            <person name="Watson M."/>
            <person name="Adriaenssens E.M."/>
            <person name="Foster-Nyarko E."/>
            <person name="Jarju S."/>
            <person name="Secka A."/>
            <person name="Antonio M."/>
            <person name="Oren A."/>
            <person name="Chaudhuri R.R."/>
            <person name="La Ragione R."/>
            <person name="Hildebrand F."/>
            <person name="Pallen M.J."/>
        </authorList>
    </citation>
    <scope>NUCLEOTIDE SEQUENCE</scope>
    <source>
        <strain evidence="10">ChiHecec3B27-6122</strain>
    </source>
</reference>
<feature type="transmembrane region" description="Helical" evidence="8">
    <location>
        <begin position="233"/>
        <end position="255"/>
    </location>
</feature>
<dbReference type="Proteomes" id="UP000886876">
    <property type="component" value="Unassembled WGS sequence"/>
</dbReference>
<evidence type="ECO:0000256" key="4">
    <source>
        <dbReference type="ARBA" id="ARBA00022475"/>
    </source>
</evidence>
<comment type="similarity">
    <text evidence="2">Belongs to the AAE transporter (TC 2.A.81) family.</text>
</comment>
<keyword evidence="4" id="KW-1003">Cell membrane</keyword>
<feature type="transmembrane region" description="Helical" evidence="8">
    <location>
        <begin position="81"/>
        <end position="99"/>
    </location>
</feature>
<feature type="transmembrane region" description="Helical" evidence="8">
    <location>
        <begin position="140"/>
        <end position="159"/>
    </location>
</feature>
<dbReference type="Pfam" id="PF06826">
    <property type="entry name" value="Asp-Al_Ex"/>
    <property type="match status" value="1"/>
</dbReference>
<evidence type="ECO:0000256" key="5">
    <source>
        <dbReference type="ARBA" id="ARBA00022692"/>
    </source>
</evidence>
<dbReference type="PANTHER" id="PTHR30445">
    <property type="entry name" value="K(+)_H(+) ANTIPORTER SUBUNIT KHTT"/>
    <property type="match status" value="1"/>
</dbReference>
<dbReference type="InterPro" id="IPR006512">
    <property type="entry name" value="YidE_YbjL"/>
</dbReference>
<dbReference type="InterPro" id="IPR050144">
    <property type="entry name" value="AAE_transporter"/>
</dbReference>
<evidence type="ECO:0000256" key="8">
    <source>
        <dbReference type="SAM" id="Phobius"/>
    </source>
</evidence>
<comment type="caution">
    <text evidence="10">The sequence shown here is derived from an EMBL/GenBank/DDBJ whole genome shotgun (WGS) entry which is preliminary data.</text>
</comment>
<gene>
    <name evidence="10" type="ORF">IAD42_05850</name>
</gene>
<sequence>IASLGLDEATTAALQSNVSISYALTYFFGMAGVIVLIQRVEPAILRVDLKRAALEKAAAMGYQEETKSDGSIVEKQKETDVSFVTFGIIVGLIIGGVSIKAGYIPLTLGSGCGGLVLGMIMGCVHEKHPKIGYIPASTRWFMIIVGLNVFIACTGLGAGKNFVTALQTMGLKIFLVGIGVALGTHLLTMCFGRFVLKLDVPDVLGTQAGTGTIVAALNALIDRTGSSVFAISYAPAYAIGNILLTILGPVVIFLMA</sequence>
<dbReference type="PANTHER" id="PTHR30445:SF9">
    <property type="match status" value="1"/>
</dbReference>
<evidence type="ECO:0000256" key="2">
    <source>
        <dbReference type="ARBA" id="ARBA00009854"/>
    </source>
</evidence>
<dbReference type="AlphaFoldDB" id="A0A9D1K9Q7"/>
<feature type="non-terminal residue" evidence="10">
    <location>
        <position position="1"/>
    </location>
</feature>
<feature type="transmembrane region" description="Helical" evidence="8">
    <location>
        <begin position="203"/>
        <end position="221"/>
    </location>
</feature>
<evidence type="ECO:0000313" key="10">
    <source>
        <dbReference type="EMBL" id="HIS97482.1"/>
    </source>
</evidence>
<feature type="transmembrane region" description="Helical" evidence="8">
    <location>
        <begin position="171"/>
        <end position="196"/>
    </location>
</feature>
<feature type="transmembrane region" description="Helical" evidence="8">
    <location>
        <begin position="105"/>
        <end position="124"/>
    </location>
</feature>
<dbReference type="EMBL" id="DVJS01000144">
    <property type="protein sequence ID" value="HIS97482.1"/>
    <property type="molecule type" value="Genomic_DNA"/>
</dbReference>
<proteinExistence type="inferred from homology"/>
<name>A0A9D1K9Q7_9FIRM</name>
<keyword evidence="7 8" id="KW-0472">Membrane</keyword>
<reference evidence="10" key="1">
    <citation type="submission" date="2020-10" db="EMBL/GenBank/DDBJ databases">
        <authorList>
            <person name="Gilroy R."/>
        </authorList>
    </citation>
    <scope>NUCLEOTIDE SEQUENCE</scope>
    <source>
        <strain evidence="10">ChiHecec3B27-6122</strain>
    </source>
</reference>
<organism evidence="10 11">
    <name type="scientific">Candidatus Scatomorpha pullistercoris</name>
    <dbReference type="NCBI Taxonomy" id="2840929"/>
    <lineage>
        <taxon>Bacteria</taxon>
        <taxon>Bacillati</taxon>
        <taxon>Bacillota</taxon>
        <taxon>Clostridia</taxon>
        <taxon>Eubacteriales</taxon>
        <taxon>Candidatus Scatomorpha</taxon>
    </lineage>
</organism>
<feature type="domain" description="YidE/YbjL duplication" evidence="9">
    <location>
        <begin position="84"/>
        <end position="251"/>
    </location>
</feature>
<comment type="subcellular location">
    <subcellularLocation>
        <location evidence="1">Cell membrane</location>
        <topology evidence="1">Multi-pass membrane protein</topology>
    </subcellularLocation>
</comment>
<dbReference type="GO" id="GO:0005886">
    <property type="term" value="C:plasma membrane"/>
    <property type="evidence" value="ECO:0007669"/>
    <property type="project" value="UniProtKB-SubCell"/>
</dbReference>
<evidence type="ECO:0000313" key="11">
    <source>
        <dbReference type="Proteomes" id="UP000886876"/>
    </source>
</evidence>